<name>A0A388L5Q4_CHABU</name>
<dbReference type="Proteomes" id="UP000265515">
    <property type="component" value="Unassembled WGS sequence"/>
</dbReference>
<dbReference type="CDD" id="cd01650">
    <property type="entry name" value="RT_nLTR_like"/>
    <property type="match status" value="1"/>
</dbReference>
<dbReference type="AlphaFoldDB" id="A0A388L5Q4"/>
<dbReference type="EMBL" id="BFEA01000271">
    <property type="protein sequence ID" value="GBG77572.1"/>
    <property type="molecule type" value="Genomic_DNA"/>
</dbReference>
<dbReference type="Gramene" id="GBG77572">
    <property type="protein sequence ID" value="GBG77572"/>
    <property type="gene ID" value="CBR_g24019"/>
</dbReference>
<accession>A0A388L5Q4</accession>
<comment type="caution">
    <text evidence="2">The sequence shown here is derived from an EMBL/GenBank/DDBJ whole genome shotgun (WGS) entry which is preliminary data.</text>
</comment>
<organism evidence="2 3">
    <name type="scientific">Chara braunii</name>
    <name type="common">Braun's stonewort</name>
    <dbReference type="NCBI Taxonomy" id="69332"/>
    <lineage>
        <taxon>Eukaryota</taxon>
        <taxon>Viridiplantae</taxon>
        <taxon>Streptophyta</taxon>
        <taxon>Charophyceae</taxon>
        <taxon>Charales</taxon>
        <taxon>Characeae</taxon>
        <taxon>Chara</taxon>
    </lineage>
</organism>
<evidence type="ECO:0000313" key="2">
    <source>
        <dbReference type="EMBL" id="GBG77572.1"/>
    </source>
</evidence>
<gene>
    <name evidence="2" type="ORF">CBR_g24019</name>
</gene>
<dbReference type="STRING" id="69332.A0A388L5Q4"/>
<reference evidence="2 3" key="1">
    <citation type="journal article" date="2018" name="Cell">
        <title>The Chara Genome: Secondary Complexity and Implications for Plant Terrestrialization.</title>
        <authorList>
            <person name="Nishiyama T."/>
            <person name="Sakayama H."/>
            <person name="Vries J.D."/>
            <person name="Buschmann H."/>
            <person name="Saint-Marcoux D."/>
            <person name="Ullrich K.K."/>
            <person name="Haas F.B."/>
            <person name="Vanderstraeten L."/>
            <person name="Becker D."/>
            <person name="Lang D."/>
            <person name="Vosolsobe S."/>
            <person name="Rombauts S."/>
            <person name="Wilhelmsson P.K.I."/>
            <person name="Janitza P."/>
            <person name="Kern R."/>
            <person name="Heyl A."/>
            <person name="Rumpler F."/>
            <person name="Villalobos L.I.A.C."/>
            <person name="Clay J.M."/>
            <person name="Skokan R."/>
            <person name="Toyoda A."/>
            <person name="Suzuki Y."/>
            <person name="Kagoshima H."/>
            <person name="Schijlen E."/>
            <person name="Tajeshwar N."/>
            <person name="Catarino B."/>
            <person name="Hetherington A.J."/>
            <person name="Saltykova A."/>
            <person name="Bonnot C."/>
            <person name="Breuninger H."/>
            <person name="Symeonidi A."/>
            <person name="Radhakrishnan G.V."/>
            <person name="Van Nieuwerburgh F."/>
            <person name="Deforce D."/>
            <person name="Chang C."/>
            <person name="Karol K.G."/>
            <person name="Hedrich R."/>
            <person name="Ulvskov P."/>
            <person name="Glockner G."/>
            <person name="Delwiche C.F."/>
            <person name="Petrasek J."/>
            <person name="Van de Peer Y."/>
            <person name="Friml J."/>
            <person name="Beilby M."/>
            <person name="Dolan L."/>
            <person name="Kohara Y."/>
            <person name="Sugano S."/>
            <person name="Fujiyama A."/>
            <person name="Delaux P.-M."/>
            <person name="Quint M."/>
            <person name="TheiBen G."/>
            <person name="Hagemann M."/>
            <person name="Harholt J."/>
            <person name="Dunand C."/>
            <person name="Zachgo S."/>
            <person name="Langdale J."/>
            <person name="Maumus F."/>
            <person name="Straeten D.V.D."/>
            <person name="Gould S.B."/>
            <person name="Rensing S.A."/>
        </authorList>
    </citation>
    <scope>NUCLEOTIDE SEQUENCE [LARGE SCALE GENOMIC DNA]</scope>
    <source>
        <strain evidence="2 3">S276</strain>
    </source>
</reference>
<dbReference type="PANTHER" id="PTHR31635:SF196">
    <property type="entry name" value="REVERSE TRANSCRIPTASE DOMAIN-CONTAINING PROTEIN-RELATED"/>
    <property type="match status" value="1"/>
</dbReference>
<evidence type="ECO:0000313" key="3">
    <source>
        <dbReference type="Proteomes" id="UP000265515"/>
    </source>
</evidence>
<dbReference type="OrthoDB" id="1937198at2759"/>
<dbReference type="PANTHER" id="PTHR31635">
    <property type="entry name" value="REVERSE TRANSCRIPTASE DOMAIN-CONTAINING PROTEIN-RELATED"/>
    <property type="match status" value="1"/>
</dbReference>
<keyword evidence="3" id="KW-1185">Reference proteome</keyword>
<protein>
    <recommendedName>
        <fullName evidence="1">Reverse transcriptase domain-containing protein</fullName>
    </recommendedName>
</protein>
<evidence type="ECO:0000259" key="1">
    <source>
        <dbReference type="Pfam" id="PF00078"/>
    </source>
</evidence>
<proteinExistence type="predicted"/>
<dbReference type="InterPro" id="IPR000477">
    <property type="entry name" value="RT_dom"/>
</dbReference>
<sequence length="337" mass="37551">MREQPWQQVWSKCSAAVTWEQREGMEADITIEEIEGAAADLPKRKAAGPDGMPMDHLHAVMPTVCLMLGEMFNAFLSGRQRMPTGFGGATIVVLHKKGDPAEIRNWRPVSLLSAPYKLYAKVLANRLARVLPSLIHPTQTGFVRGRQILTNVIMIREVLHTAAQVNPPLAVMLLDFEKAYNKVRWSFLLHGLEMWGFGERFCKLMASDHVRSTSQGPFVRAVHCHRRYDTAAISEVTQSSVTALKEKVQQFEHYTGARVNWAKSAVIAPEVAGEQCFQGLEARGVRKVTTGITGLWKPSVHSDVAFLSFDVGSSYHCEAEFTKCWIVHPPAGNVSWA</sequence>
<feature type="domain" description="Reverse transcriptase" evidence="1">
    <location>
        <begin position="96"/>
        <end position="206"/>
    </location>
</feature>
<dbReference type="Pfam" id="PF00078">
    <property type="entry name" value="RVT_1"/>
    <property type="match status" value="1"/>
</dbReference>